<dbReference type="GO" id="GO:0005886">
    <property type="term" value="C:plasma membrane"/>
    <property type="evidence" value="ECO:0007669"/>
    <property type="project" value="UniProtKB-SubCell"/>
</dbReference>
<evidence type="ECO:0008006" key="10">
    <source>
        <dbReference type="Google" id="ProtNLM"/>
    </source>
</evidence>
<feature type="transmembrane region" description="Helical" evidence="7">
    <location>
        <begin position="130"/>
        <end position="148"/>
    </location>
</feature>
<evidence type="ECO:0000256" key="6">
    <source>
        <dbReference type="PIRSR" id="PIRSR604254-1"/>
    </source>
</evidence>
<dbReference type="PANTHER" id="PTHR20855">
    <property type="entry name" value="ADIPOR/PROGESTIN RECEPTOR-RELATED"/>
    <property type="match status" value="1"/>
</dbReference>
<evidence type="ECO:0000313" key="8">
    <source>
        <dbReference type="EMBL" id="CAD9708555.1"/>
    </source>
</evidence>
<feature type="binding site" evidence="6">
    <location>
        <position position="243"/>
    </location>
    <ligand>
        <name>Zn(2+)</name>
        <dbReference type="ChEBI" id="CHEBI:29105"/>
    </ligand>
</feature>
<feature type="binding site" evidence="6">
    <location>
        <position position="247"/>
    </location>
    <ligand>
        <name>Zn(2+)</name>
        <dbReference type="ChEBI" id="CHEBI:29105"/>
    </ligand>
</feature>
<name>A0A6U1CTS6_9STRA</name>
<proteinExistence type="predicted"/>
<keyword evidence="4 7" id="KW-1133">Transmembrane helix</keyword>
<keyword evidence="3 7" id="KW-0812">Transmembrane</keyword>
<evidence type="ECO:0000256" key="1">
    <source>
        <dbReference type="ARBA" id="ARBA00004651"/>
    </source>
</evidence>
<comment type="subcellular location">
    <subcellularLocation>
        <location evidence="1">Cell membrane</location>
        <topology evidence="1">Multi-pass membrane protein</topology>
    </subcellularLocation>
</comment>
<evidence type="ECO:0000256" key="4">
    <source>
        <dbReference type="ARBA" id="ARBA00022989"/>
    </source>
</evidence>
<feature type="transmembrane region" description="Helical" evidence="7">
    <location>
        <begin position="245"/>
        <end position="266"/>
    </location>
</feature>
<accession>A0A6U1CTS6</accession>
<protein>
    <recommendedName>
        <fullName evidence="10">Hemolysin III</fullName>
    </recommendedName>
</protein>
<organism evidence="8">
    <name type="scientific">Rhizochromulina marina</name>
    <dbReference type="NCBI Taxonomy" id="1034831"/>
    <lineage>
        <taxon>Eukaryota</taxon>
        <taxon>Sar</taxon>
        <taxon>Stramenopiles</taxon>
        <taxon>Ochrophyta</taxon>
        <taxon>Dictyochophyceae</taxon>
        <taxon>Rhizochromulinales</taxon>
        <taxon>Rhizochromulina</taxon>
    </lineage>
</organism>
<evidence type="ECO:0000256" key="2">
    <source>
        <dbReference type="ARBA" id="ARBA00022475"/>
    </source>
</evidence>
<evidence type="ECO:0000256" key="3">
    <source>
        <dbReference type="ARBA" id="ARBA00022692"/>
    </source>
</evidence>
<feature type="transmembrane region" description="Helical" evidence="7">
    <location>
        <begin position="91"/>
        <end position="110"/>
    </location>
</feature>
<dbReference type="NCBIfam" id="TIGR01065">
    <property type="entry name" value="hlyIII"/>
    <property type="match status" value="1"/>
</dbReference>
<keyword evidence="6" id="KW-0479">Metal-binding</keyword>
<reference evidence="8" key="1">
    <citation type="submission" date="2021-01" db="EMBL/GenBank/DDBJ databases">
        <authorList>
            <person name="Corre E."/>
            <person name="Pelletier E."/>
            <person name="Niang G."/>
            <person name="Scheremetjew M."/>
            <person name="Finn R."/>
            <person name="Kale V."/>
            <person name="Holt S."/>
            <person name="Cochrane G."/>
            <person name="Meng A."/>
            <person name="Brown T."/>
            <person name="Cohen L."/>
        </authorList>
    </citation>
    <scope>NUCLEOTIDE SEQUENCE</scope>
    <source>
        <strain evidence="8">CCMP1243</strain>
    </source>
</reference>
<gene>
    <name evidence="8" type="ORF">RMAR1173_LOCUS19547</name>
    <name evidence="9" type="ORF">RMAR1173_LOCUS19548</name>
</gene>
<dbReference type="InterPro" id="IPR005744">
    <property type="entry name" value="Hy-lIII"/>
</dbReference>
<evidence type="ECO:0000313" key="9">
    <source>
        <dbReference type="EMBL" id="CAD9708556.1"/>
    </source>
</evidence>
<feature type="transmembrane region" description="Helical" evidence="7">
    <location>
        <begin position="211"/>
        <end position="230"/>
    </location>
</feature>
<dbReference type="AlphaFoldDB" id="A0A6U1CTS6"/>
<evidence type="ECO:0000256" key="7">
    <source>
        <dbReference type="SAM" id="Phobius"/>
    </source>
</evidence>
<dbReference type="GO" id="GO:0046872">
    <property type="term" value="F:metal ion binding"/>
    <property type="evidence" value="ECO:0007669"/>
    <property type="project" value="UniProtKB-KW"/>
</dbReference>
<dbReference type="InterPro" id="IPR004254">
    <property type="entry name" value="AdipoR/HlyIII-related"/>
</dbReference>
<evidence type="ECO:0000256" key="5">
    <source>
        <dbReference type="ARBA" id="ARBA00023136"/>
    </source>
</evidence>
<keyword evidence="2" id="KW-1003">Cell membrane</keyword>
<sequence length="277" mass="29995">MRGGDQHGYAAVEVDEHAHPEGPQASGQYGSLDQWKFTEQGSVKQLSRDGSVHVTDEVFNSASHLMAAMFSILGTAILVSGASAQGAPWKIVSFAIYGLSLVSLFAASTLHHSIDSSPRVEETLRMVDYLAIYPLIAGTLTPLCLVFFHGTTLGWSFFGVAWALAITGMVLTATHFRKVPKWWSMTFYVTLGWLGAFLSIPLYAKVHSGGLSLLALGGVFYTVGGVVFSVETPNPVPGKFGFHEIWHIFVILGAALHWCLMFLYVLPWHYSPASGGG</sequence>
<keyword evidence="5 7" id="KW-0472">Membrane</keyword>
<feature type="transmembrane region" description="Helical" evidence="7">
    <location>
        <begin position="58"/>
        <end position="79"/>
    </location>
</feature>
<dbReference type="EMBL" id="HBHJ01029513">
    <property type="protein sequence ID" value="CAD9708555.1"/>
    <property type="molecule type" value="Transcribed_RNA"/>
</dbReference>
<dbReference type="Pfam" id="PF03006">
    <property type="entry name" value="HlyIII"/>
    <property type="match status" value="1"/>
</dbReference>
<feature type="transmembrane region" description="Helical" evidence="7">
    <location>
        <begin position="155"/>
        <end position="176"/>
    </location>
</feature>
<dbReference type="PANTHER" id="PTHR20855:SF3">
    <property type="entry name" value="LD03007P"/>
    <property type="match status" value="1"/>
</dbReference>
<feature type="binding site" evidence="6">
    <location>
        <position position="112"/>
    </location>
    <ligand>
        <name>Zn(2+)</name>
        <dbReference type="ChEBI" id="CHEBI:29105"/>
    </ligand>
</feature>
<dbReference type="EMBL" id="HBHJ01029514">
    <property type="protein sequence ID" value="CAD9708556.1"/>
    <property type="molecule type" value="Transcribed_RNA"/>
</dbReference>
<dbReference type="GO" id="GO:0140911">
    <property type="term" value="F:pore-forming activity"/>
    <property type="evidence" value="ECO:0007669"/>
    <property type="project" value="InterPro"/>
</dbReference>
<keyword evidence="6" id="KW-0862">Zinc</keyword>
<feature type="transmembrane region" description="Helical" evidence="7">
    <location>
        <begin position="182"/>
        <end position="204"/>
    </location>
</feature>